<evidence type="ECO:0000313" key="2">
    <source>
        <dbReference type="EMBL" id="BAH41700.1"/>
    </source>
</evidence>
<accession>C0Z4H3</accession>
<dbReference type="HOGENOM" id="CLU_755811_0_0_9"/>
<reference evidence="2 3" key="1">
    <citation type="submission" date="2005-03" db="EMBL/GenBank/DDBJ databases">
        <title>Brevibacillus brevis strain 47, complete genome.</title>
        <authorList>
            <person name="Hosoyama A."/>
            <person name="Yamada R."/>
            <person name="Hongo Y."/>
            <person name="Terui Y."/>
            <person name="Ankai A."/>
            <person name="Masuyama W."/>
            <person name="Sekiguchi M."/>
            <person name="Takeda T."/>
            <person name="Asano K."/>
            <person name="Ohji S."/>
            <person name="Ichikawa N."/>
            <person name="Narita S."/>
            <person name="Aoki N."/>
            <person name="Miura H."/>
            <person name="Matsushita S."/>
            <person name="Sekigawa T."/>
            <person name="Yamagata H."/>
            <person name="Yoshikawa H."/>
            <person name="Udaka S."/>
            <person name="Tanikawa S."/>
            <person name="Fujita N."/>
        </authorList>
    </citation>
    <scope>NUCLEOTIDE SEQUENCE [LARGE SCALE GENOMIC DNA]</scope>
    <source>
        <strain evidence="3">47 / JCM 6285 / NBRC 100599</strain>
    </source>
</reference>
<dbReference type="RefSeq" id="WP_012684463.1">
    <property type="nucleotide sequence ID" value="NC_012491.1"/>
</dbReference>
<gene>
    <name evidence="2" type="ordered locus">BBR47_07230</name>
</gene>
<dbReference type="Proteomes" id="UP000001877">
    <property type="component" value="Chromosome"/>
</dbReference>
<keyword evidence="3" id="KW-1185">Reference proteome</keyword>
<keyword evidence="1" id="KW-0732">Signal</keyword>
<evidence type="ECO:0000313" key="3">
    <source>
        <dbReference type="Proteomes" id="UP000001877"/>
    </source>
</evidence>
<proteinExistence type="predicted"/>
<feature type="signal peptide" evidence="1">
    <location>
        <begin position="1"/>
        <end position="29"/>
    </location>
</feature>
<dbReference type="eggNOG" id="COG1403">
    <property type="taxonomic scope" value="Bacteria"/>
</dbReference>
<protein>
    <recommendedName>
        <fullName evidence="4">HNH endonuclease</fullName>
    </recommendedName>
</protein>
<organism evidence="2 3">
    <name type="scientific">Brevibacillus brevis (strain 47 / JCM 6285 / NBRC 100599)</name>
    <dbReference type="NCBI Taxonomy" id="358681"/>
    <lineage>
        <taxon>Bacteria</taxon>
        <taxon>Bacillati</taxon>
        <taxon>Bacillota</taxon>
        <taxon>Bacilli</taxon>
        <taxon>Bacillales</taxon>
        <taxon>Paenibacillaceae</taxon>
        <taxon>Brevibacillus</taxon>
    </lineage>
</organism>
<dbReference type="STRING" id="358681.BBR47_07230"/>
<dbReference type="KEGG" id="bbe:BBR47_07230"/>
<evidence type="ECO:0008006" key="4">
    <source>
        <dbReference type="Google" id="ProtNLM"/>
    </source>
</evidence>
<dbReference type="CDD" id="cd00085">
    <property type="entry name" value="HNHc"/>
    <property type="match status" value="1"/>
</dbReference>
<dbReference type="InterPro" id="IPR003615">
    <property type="entry name" value="HNH_nuc"/>
</dbReference>
<sequence length="366" mass="41887">MKKFKRVFVPFVVFSLLVAPMSVLTPASAESIQEIAETEEVVDFENLPIQLAEGVTLEELAEAINEPRILESKNVTIIESSTADEVIGERQMVFSPNAAPVAKEDDSKFDFGVFTYDEAAEADEANEVDESDMNQVRASKPMSGYPRPVGVFFDHFMTADWAGGDIYSNVKVSAVIGSVSSVSATHSITRSVTKDGKYRVERTNKPYWRLPYVNLTQDRVRANAETYWWSGEFTGTVTFQSGNSAPINTLKEVKSILTNNKGEIYPDYVDPQSNIKLIKPDADMVRQKRERDSGYRKDFERRYVGYFGQPQYFAWDDVEIHHMIPLEYYGENDFDNLIPLLKKDRKNDYILPHREVTEWWESYRKN</sequence>
<name>C0Z4H3_BREBN</name>
<feature type="chain" id="PRO_5002903345" description="HNH endonuclease" evidence="1">
    <location>
        <begin position="30"/>
        <end position="366"/>
    </location>
</feature>
<evidence type="ECO:0000256" key="1">
    <source>
        <dbReference type="SAM" id="SignalP"/>
    </source>
</evidence>
<dbReference type="AlphaFoldDB" id="C0Z4H3"/>
<dbReference type="EMBL" id="AP008955">
    <property type="protein sequence ID" value="BAH41700.1"/>
    <property type="molecule type" value="Genomic_DNA"/>
</dbReference>